<organism evidence="2 3">
    <name type="scientific">Striga asiatica</name>
    <name type="common">Asiatic witchweed</name>
    <name type="synonym">Buchnera asiatica</name>
    <dbReference type="NCBI Taxonomy" id="4170"/>
    <lineage>
        <taxon>Eukaryota</taxon>
        <taxon>Viridiplantae</taxon>
        <taxon>Streptophyta</taxon>
        <taxon>Embryophyta</taxon>
        <taxon>Tracheophyta</taxon>
        <taxon>Spermatophyta</taxon>
        <taxon>Magnoliopsida</taxon>
        <taxon>eudicotyledons</taxon>
        <taxon>Gunneridae</taxon>
        <taxon>Pentapetalae</taxon>
        <taxon>asterids</taxon>
        <taxon>lamiids</taxon>
        <taxon>Lamiales</taxon>
        <taxon>Orobanchaceae</taxon>
        <taxon>Buchnereae</taxon>
        <taxon>Striga</taxon>
    </lineage>
</organism>
<name>A0A5A7P8T8_STRAF</name>
<keyword evidence="3" id="KW-1185">Reference proteome</keyword>
<dbReference type="AlphaFoldDB" id="A0A5A7P8T8"/>
<sequence>MLRRGSLRGGSSGDLPFTCRRRAYFNKVPVGVDCISTVSFFSFVRFLGLILVHVVGARMAEMWRAGGDFGCRGIVVTAPIAAVDPHWPQSPPPTVLEVISLTNAVDFTLVFAQPCLHHLLPPRYQRARGKKMVTFAGGSNGRAAAVTDVPTVVGGGTTSA</sequence>
<protein>
    <submittedName>
        <fullName evidence="2">RNA-binding protein 47C</fullName>
    </submittedName>
</protein>
<keyword evidence="1" id="KW-1133">Transmembrane helix</keyword>
<dbReference type="Proteomes" id="UP000325081">
    <property type="component" value="Unassembled WGS sequence"/>
</dbReference>
<accession>A0A5A7P8T8</accession>
<keyword evidence="1" id="KW-0472">Membrane</keyword>
<keyword evidence="1" id="KW-0812">Transmembrane</keyword>
<evidence type="ECO:0000313" key="3">
    <source>
        <dbReference type="Proteomes" id="UP000325081"/>
    </source>
</evidence>
<dbReference type="EMBL" id="BKCP01003335">
    <property type="protein sequence ID" value="GER28898.1"/>
    <property type="molecule type" value="Genomic_DNA"/>
</dbReference>
<feature type="transmembrane region" description="Helical" evidence="1">
    <location>
        <begin position="35"/>
        <end position="55"/>
    </location>
</feature>
<comment type="caution">
    <text evidence="2">The sequence shown here is derived from an EMBL/GenBank/DDBJ whole genome shotgun (WGS) entry which is preliminary data.</text>
</comment>
<gene>
    <name evidence="2" type="ORF">STAS_04718</name>
</gene>
<evidence type="ECO:0000313" key="2">
    <source>
        <dbReference type="EMBL" id="GER28898.1"/>
    </source>
</evidence>
<proteinExistence type="predicted"/>
<evidence type="ECO:0000256" key="1">
    <source>
        <dbReference type="SAM" id="Phobius"/>
    </source>
</evidence>
<reference evidence="3" key="1">
    <citation type="journal article" date="2019" name="Curr. Biol.">
        <title>Genome Sequence of Striga asiatica Provides Insight into the Evolution of Plant Parasitism.</title>
        <authorList>
            <person name="Yoshida S."/>
            <person name="Kim S."/>
            <person name="Wafula E.K."/>
            <person name="Tanskanen J."/>
            <person name="Kim Y.M."/>
            <person name="Honaas L."/>
            <person name="Yang Z."/>
            <person name="Spallek T."/>
            <person name="Conn C.E."/>
            <person name="Ichihashi Y."/>
            <person name="Cheong K."/>
            <person name="Cui S."/>
            <person name="Der J.P."/>
            <person name="Gundlach H."/>
            <person name="Jiao Y."/>
            <person name="Hori C."/>
            <person name="Ishida J.K."/>
            <person name="Kasahara H."/>
            <person name="Kiba T."/>
            <person name="Kim M.S."/>
            <person name="Koo N."/>
            <person name="Laohavisit A."/>
            <person name="Lee Y.H."/>
            <person name="Lumba S."/>
            <person name="McCourt P."/>
            <person name="Mortimer J.C."/>
            <person name="Mutuku J.M."/>
            <person name="Nomura T."/>
            <person name="Sasaki-Sekimoto Y."/>
            <person name="Seto Y."/>
            <person name="Wang Y."/>
            <person name="Wakatake T."/>
            <person name="Sakakibara H."/>
            <person name="Demura T."/>
            <person name="Yamaguchi S."/>
            <person name="Yoneyama K."/>
            <person name="Manabe R.I."/>
            <person name="Nelson D.C."/>
            <person name="Schulman A.H."/>
            <person name="Timko M.P."/>
            <person name="dePamphilis C.W."/>
            <person name="Choi D."/>
            <person name="Shirasu K."/>
        </authorList>
    </citation>
    <scope>NUCLEOTIDE SEQUENCE [LARGE SCALE GENOMIC DNA]</scope>
    <source>
        <strain evidence="3">cv. UVA1</strain>
    </source>
</reference>